<dbReference type="InterPro" id="IPR002347">
    <property type="entry name" value="SDR_fam"/>
</dbReference>
<comment type="similarity">
    <text evidence="1">Belongs to the short-chain dehydrogenases/reductases (SDR) family.</text>
</comment>
<dbReference type="RefSeq" id="WP_173582033.1">
    <property type="nucleotide sequence ID" value="NZ_WOTB01000003.1"/>
</dbReference>
<evidence type="ECO:0000313" key="3">
    <source>
        <dbReference type="Proteomes" id="UP000635278"/>
    </source>
</evidence>
<accession>A0ABX0JPN0</accession>
<gene>
    <name evidence="2" type="ORF">GOB93_02900</name>
</gene>
<keyword evidence="3" id="KW-1185">Reference proteome</keyword>
<dbReference type="EMBL" id="WOTB01000003">
    <property type="protein sequence ID" value="NHN83589.1"/>
    <property type="molecule type" value="Genomic_DNA"/>
</dbReference>
<dbReference type="PANTHER" id="PTHR42879:SF6">
    <property type="entry name" value="NADPH-DEPENDENT REDUCTASE BACG"/>
    <property type="match status" value="1"/>
</dbReference>
<dbReference type="Pfam" id="PF13561">
    <property type="entry name" value="adh_short_C2"/>
    <property type="match status" value="1"/>
</dbReference>
<organism evidence="2 3">
    <name type="scientific">Acetobacter musti</name>
    <dbReference type="NCBI Taxonomy" id="864732"/>
    <lineage>
        <taxon>Bacteria</taxon>
        <taxon>Pseudomonadati</taxon>
        <taxon>Pseudomonadota</taxon>
        <taxon>Alphaproteobacteria</taxon>
        <taxon>Acetobacterales</taxon>
        <taxon>Acetobacteraceae</taxon>
        <taxon>Acetobacter</taxon>
    </lineage>
</organism>
<name>A0ABX0JPN0_9PROT</name>
<sequence length="259" mass="27169">MDLGIAGRRAIVCAASKGLGYAVAEHLAAAGVHLTINARNEATLQDAADRLAICYGVDINFVAADITTREGRRAVMEVEPAPDILINNAGGPPPGNWADWDEGDWLAAINANMLTPIMMMKSLLPGMIGRKWGRVVNITSAAVKSPIPDLGLSNAARCGLTGFVAGTARQVARHGVIINNLLPGPHETDRLRGRMKREATQRDITVAQAAEAVAKSIPAGHVGRPSDFGATAAFLCSEHAGFMVAQNVLLDGGAFNSTM</sequence>
<dbReference type="SUPFAM" id="SSF51735">
    <property type="entry name" value="NAD(P)-binding Rossmann-fold domains"/>
    <property type="match status" value="1"/>
</dbReference>
<dbReference type="PANTHER" id="PTHR42879">
    <property type="entry name" value="3-OXOACYL-(ACYL-CARRIER-PROTEIN) REDUCTASE"/>
    <property type="match status" value="1"/>
</dbReference>
<proteinExistence type="inferred from homology"/>
<dbReference type="PRINTS" id="PR00081">
    <property type="entry name" value="GDHRDH"/>
</dbReference>
<reference evidence="2 3" key="1">
    <citation type="journal article" date="2020" name="Int. J. Syst. Evol. Microbiol.">
        <title>Novel acetic acid bacteria from cider fermentations: Acetobacter conturbans sp. nov. and Acetobacter fallax sp. nov.</title>
        <authorList>
            <person name="Sombolestani A.S."/>
            <person name="Cleenwerck I."/>
            <person name="Cnockaert M."/>
            <person name="Borremans W."/>
            <person name="Wieme A.D."/>
            <person name="De Vuyst L."/>
            <person name="Vandamme P."/>
        </authorList>
    </citation>
    <scope>NUCLEOTIDE SEQUENCE [LARGE SCALE GENOMIC DNA]</scope>
    <source>
        <strain evidence="2 3">LMG 30640</strain>
    </source>
</reference>
<dbReference type="Gene3D" id="3.40.50.720">
    <property type="entry name" value="NAD(P)-binding Rossmann-like Domain"/>
    <property type="match status" value="1"/>
</dbReference>
<dbReference type="InterPro" id="IPR036291">
    <property type="entry name" value="NAD(P)-bd_dom_sf"/>
</dbReference>
<dbReference type="Proteomes" id="UP000635278">
    <property type="component" value="Unassembled WGS sequence"/>
</dbReference>
<comment type="caution">
    <text evidence="2">The sequence shown here is derived from an EMBL/GenBank/DDBJ whole genome shotgun (WGS) entry which is preliminary data.</text>
</comment>
<dbReference type="InterPro" id="IPR050259">
    <property type="entry name" value="SDR"/>
</dbReference>
<protein>
    <submittedName>
        <fullName evidence="2">SDR family oxidoreductase</fullName>
    </submittedName>
</protein>
<evidence type="ECO:0000313" key="2">
    <source>
        <dbReference type="EMBL" id="NHN83589.1"/>
    </source>
</evidence>
<evidence type="ECO:0000256" key="1">
    <source>
        <dbReference type="ARBA" id="ARBA00006484"/>
    </source>
</evidence>